<dbReference type="AlphaFoldDB" id="A0A0B8ZPB0"/>
<dbReference type="Gene3D" id="3.60.15.10">
    <property type="entry name" value="Ribonuclease Z/Hydroxyacylglutathione hydrolase-like"/>
    <property type="match status" value="1"/>
</dbReference>
<dbReference type="Pfam" id="PF12706">
    <property type="entry name" value="Lactamase_B_2"/>
    <property type="match status" value="1"/>
</dbReference>
<dbReference type="EMBL" id="JRVC01000005">
    <property type="protein sequence ID" value="KHS48242.1"/>
    <property type="molecule type" value="Genomic_DNA"/>
</dbReference>
<evidence type="ECO:0000313" key="3">
    <source>
        <dbReference type="EMBL" id="KHS48242.1"/>
    </source>
</evidence>
<evidence type="ECO:0000313" key="4">
    <source>
        <dbReference type="Proteomes" id="UP000031338"/>
    </source>
</evidence>
<accession>A0A0B8ZPB0</accession>
<proteinExistence type="predicted"/>
<name>A0A0B8ZPB0_9SPHN</name>
<feature type="domain" description="Metallo-beta-lactamase" evidence="2">
    <location>
        <begin position="50"/>
        <end position="268"/>
    </location>
</feature>
<dbReference type="STRING" id="48936.NJ75_01431"/>
<reference evidence="3 4" key="1">
    <citation type="submission" date="2014-10" db="EMBL/GenBank/DDBJ databases">
        <title>Draft genome sequence of Novosphingobium subterraneum DSM 12447.</title>
        <authorList>
            <person name="Gan H.M."/>
            <person name="Gan H.Y."/>
            <person name="Savka M.A."/>
        </authorList>
    </citation>
    <scope>NUCLEOTIDE SEQUENCE [LARGE SCALE GENOMIC DNA]</scope>
    <source>
        <strain evidence="3 4">DSM 12447</strain>
    </source>
</reference>
<dbReference type="EC" id="3.1.6.1" evidence="3"/>
<dbReference type="RefSeq" id="WP_039332836.1">
    <property type="nucleotide sequence ID" value="NZ_JRVC01000005.1"/>
</dbReference>
<dbReference type="SMART" id="SM00849">
    <property type="entry name" value="Lactamase_B"/>
    <property type="match status" value="1"/>
</dbReference>
<dbReference type="PANTHER" id="PTHR46018">
    <property type="entry name" value="ZINC PHOSPHODIESTERASE ELAC PROTEIN 1"/>
    <property type="match status" value="1"/>
</dbReference>
<dbReference type="SUPFAM" id="SSF56281">
    <property type="entry name" value="Metallo-hydrolase/oxidoreductase"/>
    <property type="match status" value="1"/>
</dbReference>
<evidence type="ECO:0000259" key="2">
    <source>
        <dbReference type="SMART" id="SM00849"/>
    </source>
</evidence>
<dbReference type="CDD" id="cd07719">
    <property type="entry name" value="arylsulfatase_AtsA-like_MBL-fold"/>
    <property type="match status" value="1"/>
</dbReference>
<keyword evidence="4" id="KW-1185">Reference proteome</keyword>
<organism evidence="3 4">
    <name type="scientific">Novosphingobium subterraneum</name>
    <dbReference type="NCBI Taxonomy" id="48936"/>
    <lineage>
        <taxon>Bacteria</taxon>
        <taxon>Pseudomonadati</taxon>
        <taxon>Pseudomonadota</taxon>
        <taxon>Alphaproteobacteria</taxon>
        <taxon>Sphingomonadales</taxon>
        <taxon>Sphingomonadaceae</taxon>
        <taxon>Novosphingobium</taxon>
    </lineage>
</organism>
<comment type="caution">
    <text evidence="3">The sequence shown here is derived from an EMBL/GenBank/DDBJ whole genome shotgun (WGS) entry which is preliminary data.</text>
</comment>
<gene>
    <name evidence="3" type="ORF">NJ75_01431</name>
</gene>
<dbReference type="InterPro" id="IPR044094">
    <property type="entry name" value="AtsA-like_MBL-fold"/>
</dbReference>
<dbReference type="GO" id="GO:0004065">
    <property type="term" value="F:arylsulfatase activity"/>
    <property type="evidence" value="ECO:0007669"/>
    <property type="project" value="UniProtKB-EC"/>
</dbReference>
<protein>
    <submittedName>
        <fullName evidence="3">Arylsulfatase</fullName>
        <ecNumber evidence="3">3.1.6.1</ecNumber>
    </submittedName>
</protein>
<dbReference type="Proteomes" id="UP000031338">
    <property type="component" value="Unassembled WGS sequence"/>
</dbReference>
<evidence type="ECO:0000256" key="1">
    <source>
        <dbReference type="ARBA" id="ARBA00022801"/>
    </source>
</evidence>
<dbReference type="GO" id="GO:0042781">
    <property type="term" value="F:3'-tRNA processing endoribonuclease activity"/>
    <property type="evidence" value="ECO:0007669"/>
    <property type="project" value="TreeGrafter"/>
</dbReference>
<dbReference type="InterPro" id="IPR036866">
    <property type="entry name" value="RibonucZ/Hydroxyglut_hydro"/>
</dbReference>
<sequence>MRLAIIAGIAIALVTSGEVAQLAAHESSESGLRFITLGTMGGPVGDGRRSQPANALVDGKDLYVVDAGDGVVQQMAKAGLALPNVKAVFLSHLHADHTGGLSALLALRNQTLVAQKLTIYGPPGTREMVEGMISSMRPAARAGYGIPGKPWPDPAGTVAVVEMGDGFRASVGNMVVRAVQNTHYDFAPGSEEDRSFKSLSFRFDLPGRSIAYTGDTGPSAAVEKLAAGADLLVSEMIDIDSTMATVARNSPNMPEKAKADLVRHLTTHHLAPPDVGKMAKHAGVKAVVVTHFAGGSTSAAQVEGVTAGVRAEYAGPVTIANDLDSF</sequence>
<keyword evidence="1 3" id="KW-0378">Hydrolase</keyword>
<dbReference type="InterPro" id="IPR001279">
    <property type="entry name" value="Metallo-B-lactamas"/>
</dbReference>
<dbReference type="PANTHER" id="PTHR46018:SF2">
    <property type="entry name" value="ZINC PHOSPHODIESTERASE ELAC PROTEIN 1"/>
    <property type="match status" value="1"/>
</dbReference>
<dbReference type="PATRIC" id="fig|48936.3.peg.1432"/>